<dbReference type="InterPro" id="IPR034922">
    <property type="entry name" value="REX1-like_exo"/>
</dbReference>
<comment type="subcellular location">
    <subcellularLocation>
        <location evidence="1">Nucleus</location>
    </subcellularLocation>
</comment>
<dbReference type="PANTHER" id="PTHR12801">
    <property type="entry name" value="RNA EXONUCLEASE REXO1 / RECO3 FAMILY MEMBER-RELATED"/>
    <property type="match status" value="1"/>
</dbReference>
<dbReference type="InterPro" id="IPR012337">
    <property type="entry name" value="RNaseH-like_sf"/>
</dbReference>
<keyword evidence="4" id="KW-0378">Hydrolase</keyword>
<keyword evidence="6" id="KW-0539">Nucleus</keyword>
<sequence length="362" mass="41092">METRQRYIDIFLTECFKICSTVNEAINKAMTEEQSIYDRCGSKKMYLNFAVKTLKKLRDHGMFAFIKFFFKWIVSVEIRTAEKSFTGVALYRLLEGYLLTEQQLKENNLPRPNPEKNGSAILTMVVKNAGYDGKCLLDCNKVEFQSVVHRTMKYMVFGGVEKYYSCCERTVGSAGCQTAKLHVHDGRREKLESFTKTVTKSPPADGNYGVYALNCEMCYTTHGLEPTRVTVVDAKLQVVYDSFVKPDGKVIDCDKRLSGVTKDDVKNTTTSFQSVQATLLNLFSADTILIGHGLENDLLALKLIHDKVVDTSVVFPSPLGLPHKIELRCLIADYLRRIHQDDGKSTEHYFMAWKANENCNFP</sequence>
<comment type="similarity">
    <text evidence="2">Belongs to the REXO1/REXO3 family.</text>
</comment>
<protein>
    <recommendedName>
        <fullName evidence="7">Exonuclease domain-containing protein</fullName>
    </recommendedName>
</protein>
<organism evidence="8 9">
    <name type="scientific">Athene cunicularia</name>
    <name type="common">Burrowing owl</name>
    <name type="synonym">Speotyto cunicularia</name>
    <dbReference type="NCBI Taxonomy" id="194338"/>
    <lineage>
        <taxon>Eukaryota</taxon>
        <taxon>Metazoa</taxon>
        <taxon>Chordata</taxon>
        <taxon>Craniata</taxon>
        <taxon>Vertebrata</taxon>
        <taxon>Euteleostomi</taxon>
        <taxon>Archelosauria</taxon>
        <taxon>Archosauria</taxon>
        <taxon>Dinosauria</taxon>
        <taxon>Saurischia</taxon>
        <taxon>Theropoda</taxon>
        <taxon>Coelurosauria</taxon>
        <taxon>Aves</taxon>
        <taxon>Neognathae</taxon>
        <taxon>Neoaves</taxon>
        <taxon>Telluraves</taxon>
        <taxon>Strigiformes</taxon>
        <taxon>Strigidae</taxon>
        <taxon>Athene</taxon>
    </lineage>
</organism>
<dbReference type="Ensembl" id="ENSACUT00000021351.1">
    <property type="protein sequence ID" value="ENSACUP00000020017.1"/>
    <property type="gene ID" value="ENSACUG00000013392.1"/>
</dbReference>
<dbReference type="OMA" id="ACIRICA"/>
<dbReference type="AlphaFoldDB" id="A0A663N8R0"/>
<evidence type="ECO:0000256" key="3">
    <source>
        <dbReference type="ARBA" id="ARBA00022722"/>
    </source>
</evidence>
<evidence type="ECO:0000313" key="8">
    <source>
        <dbReference type="Ensembl" id="ENSACUP00000020017.1"/>
    </source>
</evidence>
<dbReference type="InterPro" id="IPR013520">
    <property type="entry name" value="Ribonucl_H"/>
</dbReference>
<dbReference type="InterPro" id="IPR036397">
    <property type="entry name" value="RNaseH_sf"/>
</dbReference>
<evidence type="ECO:0000256" key="5">
    <source>
        <dbReference type="ARBA" id="ARBA00022839"/>
    </source>
</evidence>
<dbReference type="CDD" id="cd06145">
    <property type="entry name" value="REX1_like"/>
    <property type="match status" value="1"/>
</dbReference>
<dbReference type="SUPFAM" id="SSF53098">
    <property type="entry name" value="Ribonuclease H-like"/>
    <property type="match status" value="1"/>
</dbReference>
<proteinExistence type="inferred from homology"/>
<dbReference type="GO" id="GO:0004527">
    <property type="term" value="F:exonuclease activity"/>
    <property type="evidence" value="ECO:0007669"/>
    <property type="project" value="UniProtKB-KW"/>
</dbReference>
<evidence type="ECO:0000313" key="9">
    <source>
        <dbReference type="Proteomes" id="UP000472269"/>
    </source>
</evidence>
<keyword evidence="9" id="KW-1185">Reference proteome</keyword>
<dbReference type="GO" id="GO:0005634">
    <property type="term" value="C:nucleus"/>
    <property type="evidence" value="ECO:0007669"/>
    <property type="project" value="UniProtKB-SubCell"/>
</dbReference>
<dbReference type="SMART" id="SM00479">
    <property type="entry name" value="EXOIII"/>
    <property type="match status" value="1"/>
</dbReference>
<dbReference type="Proteomes" id="UP000472269">
    <property type="component" value="Unplaced"/>
</dbReference>
<evidence type="ECO:0000256" key="1">
    <source>
        <dbReference type="ARBA" id="ARBA00004123"/>
    </source>
</evidence>
<name>A0A663N8R0_ATHCN</name>
<evidence type="ECO:0000259" key="7">
    <source>
        <dbReference type="SMART" id="SM00479"/>
    </source>
</evidence>
<dbReference type="Gene3D" id="3.30.420.10">
    <property type="entry name" value="Ribonuclease H-like superfamily/Ribonuclease H"/>
    <property type="match status" value="1"/>
</dbReference>
<evidence type="ECO:0000256" key="6">
    <source>
        <dbReference type="ARBA" id="ARBA00023242"/>
    </source>
</evidence>
<accession>A0A663N8R0</accession>
<evidence type="ECO:0000256" key="4">
    <source>
        <dbReference type="ARBA" id="ARBA00022801"/>
    </source>
</evidence>
<dbReference type="GO" id="GO:0003676">
    <property type="term" value="F:nucleic acid binding"/>
    <property type="evidence" value="ECO:0007669"/>
    <property type="project" value="InterPro"/>
</dbReference>
<dbReference type="Pfam" id="PF15870">
    <property type="entry name" value="EloA-BP1"/>
    <property type="match status" value="2"/>
</dbReference>
<reference evidence="8" key="2">
    <citation type="submission" date="2025-09" db="UniProtKB">
        <authorList>
            <consortium name="Ensembl"/>
        </authorList>
    </citation>
    <scope>IDENTIFICATION</scope>
</reference>
<keyword evidence="3" id="KW-0540">Nuclease</keyword>
<dbReference type="InterPro" id="IPR031736">
    <property type="entry name" value="REXO1-like_dom"/>
</dbReference>
<dbReference type="PANTHER" id="PTHR12801:SF152">
    <property type="entry name" value="EXONUCLEASE DOMAIN-CONTAINING PROTEIN"/>
    <property type="match status" value="1"/>
</dbReference>
<feature type="domain" description="Exonuclease" evidence="7">
    <location>
        <begin position="209"/>
        <end position="362"/>
    </location>
</feature>
<dbReference type="InterPro" id="IPR047021">
    <property type="entry name" value="REXO1/3/4-like"/>
</dbReference>
<evidence type="ECO:0000256" key="2">
    <source>
        <dbReference type="ARBA" id="ARBA00006357"/>
    </source>
</evidence>
<reference evidence="8" key="1">
    <citation type="submission" date="2025-08" db="UniProtKB">
        <authorList>
            <consortium name="Ensembl"/>
        </authorList>
    </citation>
    <scope>IDENTIFICATION</scope>
</reference>
<keyword evidence="5" id="KW-0269">Exonuclease</keyword>